<dbReference type="InterPro" id="IPR020476">
    <property type="entry name" value="Nudix_hydrolase"/>
</dbReference>
<protein>
    <submittedName>
        <fullName evidence="4">NUDIX domain-containing protein</fullName>
    </submittedName>
</protein>
<sequence>MMAAGTLLDVLHGYAARFPERASALDPLRALIADGASVTSRHEPRGHVTVGAAVLDPEGRLLVVRHRALGRWLMPGGHLEPGDRTLLDAALRELLEETGISPEQVRVPALWREVPIHIDCHVIPANPRKGEPEHAHWDFRFLFEMVGTERSMVLQTEEVLDARWLAPDAHSEIVAAVIRAALKDDPRARPAR</sequence>
<evidence type="ECO:0000256" key="1">
    <source>
        <dbReference type="ARBA" id="ARBA00001946"/>
    </source>
</evidence>
<comment type="cofactor">
    <cofactor evidence="1">
        <name>Mg(2+)</name>
        <dbReference type="ChEBI" id="CHEBI:18420"/>
    </cofactor>
</comment>
<feature type="domain" description="Nudix hydrolase" evidence="3">
    <location>
        <begin position="45"/>
        <end position="190"/>
    </location>
</feature>
<dbReference type="InterPro" id="IPR015797">
    <property type="entry name" value="NUDIX_hydrolase-like_dom_sf"/>
</dbReference>
<dbReference type="PANTHER" id="PTHR43046">
    <property type="entry name" value="GDP-MANNOSE MANNOSYL HYDROLASE"/>
    <property type="match status" value="1"/>
</dbReference>
<dbReference type="PROSITE" id="PS51462">
    <property type="entry name" value="NUDIX"/>
    <property type="match status" value="1"/>
</dbReference>
<proteinExistence type="predicted"/>
<dbReference type="InterPro" id="IPR000086">
    <property type="entry name" value="NUDIX_hydrolase_dom"/>
</dbReference>
<dbReference type="SUPFAM" id="SSF55811">
    <property type="entry name" value="Nudix"/>
    <property type="match status" value="1"/>
</dbReference>
<dbReference type="Gene3D" id="3.90.79.10">
    <property type="entry name" value="Nucleoside Triphosphate Pyrophosphohydrolase"/>
    <property type="match status" value="1"/>
</dbReference>
<dbReference type="Pfam" id="PF00293">
    <property type="entry name" value="NUDIX"/>
    <property type="match status" value="1"/>
</dbReference>
<organism evidence="4 5">
    <name type="scientific">Pendulispora albinea</name>
    <dbReference type="NCBI Taxonomy" id="2741071"/>
    <lineage>
        <taxon>Bacteria</taxon>
        <taxon>Pseudomonadati</taxon>
        <taxon>Myxococcota</taxon>
        <taxon>Myxococcia</taxon>
        <taxon>Myxococcales</taxon>
        <taxon>Sorangiineae</taxon>
        <taxon>Pendulisporaceae</taxon>
        <taxon>Pendulispora</taxon>
    </lineage>
</organism>
<dbReference type="RefSeq" id="WP_394829707.1">
    <property type="nucleotide sequence ID" value="NZ_CP089984.1"/>
</dbReference>
<keyword evidence="2" id="KW-0378">Hydrolase</keyword>
<dbReference type="Proteomes" id="UP001370348">
    <property type="component" value="Chromosome"/>
</dbReference>
<dbReference type="EMBL" id="CP089984">
    <property type="protein sequence ID" value="WXB20105.1"/>
    <property type="molecule type" value="Genomic_DNA"/>
</dbReference>
<name>A0ABZ2MC91_9BACT</name>
<evidence type="ECO:0000256" key="2">
    <source>
        <dbReference type="ARBA" id="ARBA00022801"/>
    </source>
</evidence>
<evidence type="ECO:0000313" key="4">
    <source>
        <dbReference type="EMBL" id="WXB20105.1"/>
    </source>
</evidence>
<dbReference type="CDD" id="cd03674">
    <property type="entry name" value="NUDIX_Hydrolase"/>
    <property type="match status" value="1"/>
</dbReference>
<dbReference type="PRINTS" id="PR00502">
    <property type="entry name" value="NUDIXFAMILY"/>
</dbReference>
<keyword evidence="5" id="KW-1185">Reference proteome</keyword>
<evidence type="ECO:0000259" key="3">
    <source>
        <dbReference type="PROSITE" id="PS51462"/>
    </source>
</evidence>
<dbReference type="PANTHER" id="PTHR43046:SF14">
    <property type="entry name" value="MUTT_NUDIX FAMILY PROTEIN"/>
    <property type="match status" value="1"/>
</dbReference>
<gene>
    <name evidence="4" type="ORF">LZC94_23140</name>
</gene>
<reference evidence="4 5" key="1">
    <citation type="submission" date="2021-12" db="EMBL/GenBank/DDBJ databases">
        <title>Discovery of the Pendulisporaceae a myxobacterial family with distinct sporulation behavior and unique specialized metabolism.</title>
        <authorList>
            <person name="Garcia R."/>
            <person name="Popoff A."/>
            <person name="Bader C.D."/>
            <person name="Loehr J."/>
            <person name="Walesch S."/>
            <person name="Walt C."/>
            <person name="Boldt J."/>
            <person name="Bunk B."/>
            <person name="Haeckl F.J.F.P.J."/>
            <person name="Gunesch A.P."/>
            <person name="Birkelbach J."/>
            <person name="Nuebel U."/>
            <person name="Pietschmann T."/>
            <person name="Bach T."/>
            <person name="Mueller R."/>
        </authorList>
    </citation>
    <scope>NUCLEOTIDE SEQUENCE [LARGE SCALE GENOMIC DNA]</scope>
    <source>
        <strain evidence="4 5">MSr11954</strain>
    </source>
</reference>
<accession>A0ABZ2MC91</accession>
<evidence type="ECO:0000313" key="5">
    <source>
        <dbReference type="Proteomes" id="UP001370348"/>
    </source>
</evidence>